<dbReference type="EMBL" id="JAUHGG010000003">
    <property type="protein sequence ID" value="MDS1821083.1"/>
    <property type="molecule type" value="Genomic_DNA"/>
</dbReference>
<protein>
    <submittedName>
        <fullName evidence="2">YopX family protein</fullName>
    </submittedName>
</protein>
<evidence type="ECO:0000259" key="1">
    <source>
        <dbReference type="Pfam" id="PF09643"/>
    </source>
</evidence>
<sequence length="147" mass="16972">MKLLKFRVWDKRFNQWIYGVHPFVLDEENQHHLNLSAFFARIRDGRLDGSTLSQFIGLEDQDGKEIYEGDIYQTEFLRSHPTNRHGGSYWVKVLCVVELDKGRYVGRAIKYIPSNCEPDFSDSGLVGSIGTLDNKIKILSSIHQNPE</sequence>
<gene>
    <name evidence="2" type="ORF">QX249_10465</name>
</gene>
<comment type="caution">
    <text evidence="2">The sequence shown here is derived from an EMBL/GenBank/DDBJ whole genome shotgun (WGS) entry which is preliminary data.</text>
</comment>
<organism evidence="2 3">
    <name type="scientific">Vibrio parahaemolyticus</name>
    <dbReference type="NCBI Taxonomy" id="670"/>
    <lineage>
        <taxon>Bacteria</taxon>
        <taxon>Pseudomonadati</taxon>
        <taxon>Pseudomonadota</taxon>
        <taxon>Gammaproteobacteria</taxon>
        <taxon>Vibrionales</taxon>
        <taxon>Vibrionaceae</taxon>
        <taxon>Vibrio</taxon>
    </lineage>
</organism>
<dbReference type="SUPFAM" id="SSF159006">
    <property type="entry name" value="YopX-like"/>
    <property type="match status" value="1"/>
</dbReference>
<dbReference type="Proteomes" id="UP001253193">
    <property type="component" value="Unassembled WGS sequence"/>
</dbReference>
<accession>A0AAW8Q3R8</accession>
<proteinExistence type="predicted"/>
<dbReference type="Pfam" id="PF09643">
    <property type="entry name" value="YopX"/>
    <property type="match status" value="1"/>
</dbReference>
<dbReference type="RefSeq" id="WP_311019909.1">
    <property type="nucleotide sequence ID" value="NZ_JAUHGG010000003.1"/>
</dbReference>
<evidence type="ECO:0000313" key="3">
    <source>
        <dbReference type="Proteomes" id="UP001253193"/>
    </source>
</evidence>
<dbReference type="Gene3D" id="2.30.30.290">
    <property type="entry name" value="YopX-like domains"/>
    <property type="match status" value="1"/>
</dbReference>
<name>A0AAW8Q3R8_VIBPH</name>
<dbReference type="AlphaFoldDB" id="A0AAW8Q3R8"/>
<feature type="domain" description="YopX protein" evidence="1">
    <location>
        <begin position="5"/>
        <end position="147"/>
    </location>
</feature>
<reference evidence="2" key="1">
    <citation type="submission" date="2023-06" db="EMBL/GenBank/DDBJ databases">
        <title>Genomic Diversity of Vibrio spp. and Metagenomic Analysis of Pathogens in Florida Gulf Coastal Waters Following Hurricane Ian.</title>
        <authorList>
            <person name="Brumfield K.D."/>
        </authorList>
    </citation>
    <scope>NUCLEOTIDE SEQUENCE</scope>
    <source>
        <strain evidence="2">WBS2B-138</strain>
    </source>
</reference>
<dbReference type="InterPro" id="IPR019096">
    <property type="entry name" value="YopX_protein"/>
</dbReference>
<evidence type="ECO:0000313" key="2">
    <source>
        <dbReference type="EMBL" id="MDS1821083.1"/>
    </source>
</evidence>
<dbReference type="InterPro" id="IPR023385">
    <property type="entry name" value="YopX-like_C"/>
</dbReference>